<evidence type="ECO:0000256" key="5">
    <source>
        <dbReference type="ARBA" id="ARBA00022651"/>
    </source>
</evidence>
<dbReference type="Proteomes" id="UP001216150">
    <property type="component" value="Unassembled WGS sequence"/>
</dbReference>
<name>A0AAD6GNB9_9EURO</name>
<comment type="catalytic activity">
    <reaction evidence="1">
        <text>Endohydrolysis of (1-&gt;4)-beta-D-xylosidic linkages in xylans.</text>
        <dbReference type="EC" id="3.2.1.8"/>
    </reaction>
</comment>
<keyword evidence="7" id="KW-0119">Carbohydrate metabolism</keyword>
<dbReference type="EC" id="3.2.1.8" evidence="4"/>
<proteinExistence type="inferred from homology"/>
<dbReference type="GO" id="GO:0045493">
    <property type="term" value="P:xylan catabolic process"/>
    <property type="evidence" value="ECO:0007669"/>
    <property type="project" value="UniProtKB-KW"/>
</dbReference>
<evidence type="ECO:0000259" key="11">
    <source>
        <dbReference type="PROSITE" id="PS51760"/>
    </source>
</evidence>
<sequence length="87" mass="9274">MLGNMRTLNALADAGTSEIAITELDIAGAGSDDYVNVVNACLNHKICVGITVWGVADPDSWRSDESPLLFDSDYQPKAAYNAIAEDL</sequence>
<dbReference type="InterPro" id="IPR031158">
    <property type="entry name" value="GH10_AS"/>
</dbReference>
<accession>A0AAD6GNB9</accession>
<evidence type="ECO:0000256" key="7">
    <source>
        <dbReference type="ARBA" id="ARBA00023277"/>
    </source>
</evidence>
<dbReference type="PROSITE" id="PS51760">
    <property type="entry name" value="GH10_2"/>
    <property type="match status" value="1"/>
</dbReference>
<reference evidence="12 13" key="1">
    <citation type="journal article" date="2023" name="IMA Fungus">
        <title>Comparative genomic study of the Penicillium genus elucidates a diverse pangenome and 15 lateral gene transfer events.</title>
        <authorList>
            <person name="Petersen C."/>
            <person name="Sorensen T."/>
            <person name="Nielsen M.R."/>
            <person name="Sondergaard T.E."/>
            <person name="Sorensen J.L."/>
            <person name="Fitzpatrick D.A."/>
            <person name="Frisvad J.C."/>
            <person name="Nielsen K.L."/>
        </authorList>
    </citation>
    <scope>NUCLEOTIDE SEQUENCE [LARGE SCALE GENOMIC DNA]</scope>
    <source>
        <strain evidence="12 13">IBT 29057</strain>
    </source>
</reference>
<keyword evidence="8" id="KW-0326">Glycosidase</keyword>
<protein>
    <recommendedName>
        <fullName evidence="4">endo-1,4-beta-xylanase</fullName>
        <ecNumber evidence="4">3.2.1.8</ecNumber>
    </recommendedName>
</protein>
<evidence type="ECO:0000313" key="13">
    <source>
        <dbReference type="Proteomes" id="UP001216150"/>
    </source>
</evidence>
<comment type="caution">
    <text evidence="12">The sequence shown here is derived from an EMBL/GenBank/DDBJ whole genome shotgun (WGS) entry which is preliminary data.</text>
</comment>
<evidence type="ECO:0000256" key="9">
    <source>
        <dbReference type="ARBA" id="ARBA00023326"/>
    </source>
</evidence>
<comment type="pathway">
    <text evidence="2">Glycan degradation; xylan degradation.</text>
</comment>
<evidence type="ECO:0000256" key="8">
    <source>
        <dbReference type="ARBA" id="ARBA00023295"/>
    </source>
</evidence>
<dbReference type="InterPro" id="IPR001000">
    <property type="entry name" value="GH10_dom"/>
</dbReference>
<evidence type="ECO:0000256" key="3">
    <source>
        <dbReference type="ARBA" id="ARBA00007495"/>
    </source>
</evidence>
<keyword evidence="5" id="KW-0858">Xylan degradation</keyword>
<dbReference type="PROSITE" id="PS00591">
    <property type="entry name" value="GH10_1"/>
    <property type="match status" value="1"/>
</dbReference>
<evidence type="ECO:0000256" key="6">
    <source>
        <dbReference type="ARBA" id="ARBA00022801"/>
    </source>
</evidence>
<feature type="domain" description="GH10" evidence="11">
    <location>
        <begin position="1"/>
        <end position="86"/>
    </location>
</feature>
<evidence type="ECO:0000313" key="12">
    <source>
        <dbReference type="EMBL" id="KAJ5569015.1"/>
    </source>
</evidence>
<evidence type="ECO:0000256" key="4">
    <source>
        <dbReference type="ARBA" id="ARBA00012590"/>
    </source>
</evidence>
<comment type="similarity">
    <text evidence="3">Belongs to the glycosyl hydrolase 10 (cellulase F) family.</text>
</comment>
<evidence type="ECO:0000256" key="1">
    <source>
        <dbReference type="ARBA" id="ARBA00000681"/>
    </source>
</evidence>
<dbReference type="AlphaFoldDB" id="A0AAD6GNB9"/>
<dbReference type="SUPFAM" id="SSF51445">
    <property type="entry name" value="(Trans)glycosidases"/>
    <property type="match status" value="1"/>
</dbReference>
<keyword evidence="6" id="KW-0378">Hydrolase</keyword>
<dbReference type="EMBL" id="JAQJAC010000010">
    <property type="protein sequence ID" value="KAJ5569015.1"/>
    <property type="molecule type" value="Genomic_DNA"/>
</dbReference>
<organism evidence="12 13">
    <name type="scientific">Penicillium hetheringtonii</name>
    <dbReference type="NCBI Taxonomy" id="911720"/>
    <lineage>
        <taxon>Eukaryota</taxon>
        <taxon>Fungi</taxon>
        <taxon>Dikarya</taxon>
        <taxon>Ascomycota</taxon>
        <taxon>Pezizomycotina</taxon>
        <taxon>Eurotiomycetes</taxon>
        <taxon>Eurotiomycetidae</taxon>
        <taxon>Eurotiales</taxon>
        <taxon>Aspergillaceae</taxon>
        <taxon>Penicillium</taxon>
    </lineage>
</organism>
<evidence type="ECO:0000256" key="2">
    <source>
        <dbReference type="ARBA" id="ARBA00004851"/>
    </source>
</evidence>
<dbReference type="Gene3D" id="3.20.20.80">
    <property type="entry name" value="Glycosidases"/>
    <property type="match status" value="1"/>
</dbReference>
<keyword evidence="13" id="KW-1185">Reference proteome</keyword>
<dbReference type="GO" id="GO:0031176">
    <property type="term" value="F:endo-1,4-beta-xylanase activity"/>
    <property type="evidence" value="ECO:0007669"/>
    <property type="project" value="UniProtKB-EC"/>
</dbReference>
<evidence type="ECO:0000256" key="10">
    <source>
        <dbReference type="PROSITE-ProRule" id="PRU10061"/>
    </source>
</evidence>
<feature type="active site" description="Nucleophile" evidence="10">
    <location>
        <position position="23"/>
    </location>
</feature>
<gene>
    <name evidence="12" type="ORF">N7450_011501</name>
</gene>
<dbReference type="Pfam" id="PF00331">
    <property type="entry name" value="Glyco_hydro_10"/>
    <property type="match status" value="1"/>
</dbReference>
<keyword evidence="9" id="KW-0624">Polysaccharide degradation</keyword>
<dbReference type="InterPro" id="IPR017853">
    <property type="entry name" value="GH"/>
</dbReference>